<dbReference type="EMBL" id="CP104205">
    <property type="protein sequence ID" value="UWX54598.1"/>
    <property type="molecule type" value="Genomic_DNA"/>
</dbReference>
<protein>
    <recommendedName>
        <fullName evidence="4">Acyltransferase</fullName>
    </recommendedName>
</protein>
<keyword evidence="3" id="KW-1185">Reference proteome</keyword>
<feature type="transmembrane region" description="Helical" evidence="1">
    <location>
        <begin position="119"/>
        <end position="138"/>
    </location>
</feature>
<keyword evidence="1" id="KW-0812">Transmembrane</keyword>
<feature type="transmembrane region" description="Helical" evidence="1">
    <location>
        <begin position="60"/>
        <end position="82"/>
    </location>
</feature>
<dbReference type="Proteomes" id="UP001059209">
    <property type="component" value="Chromosome"/>
</dbReference>
<evidence type="ECO:0000313" key="3">
    <source>
        <dbReference type="Proteomes" id="UP001059209"/>
    </source>
</evidence>
<sequence>MNLSSYIEKRNGVPLGHKDSLKNMLTRSLGAGKFSTFWKYWNPIWSYYLGKFIFKPLKKILPAAPSLLLTFIICGFVHDVIIIMVRSKIILLFTPWFFFMGCFVLLTNWLKLDYSNLQWPLRALINLLFILGCLYLAYQVKIEI</sequence>
<accession>A0ABY5Y6F2</accession>
<evidence type="ECO:0000256" key="1">
    <source>
        <dbReference type="SAM" id="Phobius"/>
    </source>
</evidence>
<gene>
    <name evidence="2" type="ORF">NYZ99_17235</name>
</gene>
<keyword evidence="1" id="KW-1133">Transmembrane helix</keyword>
<organism evidence="2 3">
    <name type="scientific">Maribacter litopenaei</name>
    <dbReference type="NCBI Taxonomy" id="2976127"/>
    <lineage>
        <taxon>Bacteria</taxon>
        <taxon>Pseudomonadati</taxon>
        <taxon>Bacteroidota</taxon>
        <taxon>Flavobacteriia</taxon>
        <taxon>Flavobacteriales</taxon>
        <taxon>Flavobacteriaceae</taxon>
        <taxon>Maribacter</taxon>
    </lineage>
</organism>
<keyword evidence="1" id="KW-0472">Membrane</keyword>
<evidence type="ECO:0008006" key="4">
    <source>
        <dbReference type="Google" id="ProtNLM"/>
    </source>
</evidence>
<evidence type="ECO:0000313" key="2">
    <source>
        <dbReference type="EMBL" id="UWX54598.1"/>
    </source>
</evidence>
<feature type="transmembrane region" description="Helical" evidence="1">
    <location>
        <begin position="89"/>
        <end position="107"/>
    </location>
</feature>
<dbReference type="RefSeq" id="WP_260572456.1">
    <property type="nucleotide sequence ID" value="NZ_CP104205.1"/>
</dbReference>
<proteinExistence type="predicted"/>
<reference evidence="2" key="1">
    <citation type="submission" date="2022-09" db="EMBL/GenBank/DDBJ databases">
        <title>Maribacter litopenaei sp. nov., isolated from the intestinal tract of the Pacific White Shrimp, Litopenaeus vannamei.</title>
        <authorList>
            <person name="Kim S.Y."/>
            <person name="Hwang C.Y."/>
        </authorList>
    </citation>
    <scope>NUCLEOTIDE SEQUENCE</scope>
    <source>
        <strain evidence="2">HL-LV01</strain>
    </source>
</reference>
<name>A0ABY5Y6F2_9FLAO</name>